<proteinExistence type="predicted"/>
<reference evidence="1 2" key="1">
    <citation type="journal article" date="2023" name="Science">
        <title>Complex scaffold remodeling in plant triterpene biosynthesis.</title>
        <authorList>
            <person name="De La Pena R."/>
            <person name="Hodgson H."/>
            <person name="Liu J.C."/>
            <person name="Stephenson M.J."/>
            <person name="Martin A.C."/>
            <person name="Owen C."/>
            <person name="Harkess A."/>
            <person name="Leebens-Mack J."/>
            <person name="Jimenez L.E."/>
            <person name="Osbourn A."/>
            <person name="Sattely E.S."/>
        </authorList>
    </citation>
    <scope>NUCLEOTIDE SEQUENCE [LARGE SCALE GENOMIC DNA]</scope>
    <source>
        <strain evidence="2">cv. JPN11</strain>
        <tissue evidence="1">Leaf</tissue>
    </source>
</reference>
<comment type="caution">
    <text evidence="1">The sequence shown here is derived from an EMBL/GenBank/DDBJ whole genome shotgun (WGS) entry which is preliminary data.</text>
</comment>
<protein>
    <submittedName>
        <fullName evidence="1">Cysteine protease</fullName>
    </submittedName>
</protein>
<dbReference type="Proteomes" id="UP001164539">
    <property type="component" value="Chromosome 14"/>
</dbReference>
<name>A0ACC1WPQ2_MELAZ</name>
<evidence type="ECO:0000313" key="1">
    <source>
        <dbReference type="EMBL" id="KAJ4700972.1"/>
    </source>
</evidence>
<organism evidence="1 2">
    <name type="scientific">Melia azedarach</name>
    <name type="common">Chinaberry tree</name>
    <dbReference type="NCBI Taxonomy" id="155640"/>
    <lineage>
        <taxon>Eukaryota</taxon>
        <taxon>Viridiplantae</taxon>
        <taxon>Streptophyta</taxon>
        <taxon>Embryophyta</taxon>
        <taxon>Tracheophyta</taxon>
        <taxon>Spermatophyta</taxon>
        <taxon>Magnoliopsida</taxon>
        <taxon>eudicotyledons</taxon>
        <taxon>Gunneridae</taxon>
        <taxon>Pentapetalae</taxon>
        <taxon>rosids</taxon>
        <taxon>malvids</taxon>
        <taxon>Sapindales</taxon>
        <taxon>Meliaceae</taxon>
        <taxon>Melia</taxon>
    </lineage>
</organism>
<evidence type="ECO:0000313" key="2">
    <source>
        <dbReference type="Proteomes" id="UP001164539"/>
    </source>
</evidence>
<sequence>MFFICYTSSSSSLRHDFSIVGYSTDDLNDFESWIETYGKNYKTDEEKNRRLEIFEENKKYIDQRNKEIRSYSLGLNEFSDLSYDEFWNSEDLSESVDWRMEEAVTEVKNQRYDCQSGWAFSAVAAVEGINKITTGKLVPLSAQQLIDCSLTDHNSGCNGGIFMNHAFSDIYSMDGIYPDEYYPYVGMKLKECLHPMVT</sequence>
<keyword evidence="1" id="KW-0645">Protease</keyword>
<dbReference type="EMBL" id="CM051407">
    <property type="protein sequence ID" value="KAJ4700972.1"/>
    <property type="molecule type" value="Genomic_DNA"/>
</dbReference>
<keyword evidence="1" id="KW-0378">Hydrolase</keyword>
<keyword evidence="2" id="KW-1185">Reference proteome</keyword>
<gene>
    <name evidence="1" type="ORF">OWV82_024279</name>
</gene>
<accession>A0ACC1WPQ2</accession>